<reference evidence="2" key="1">
    <citation type="submission" date="2023-06" db="EMBL/GenBank/DDBJ databases">
        <authorList>
            <person name="Delattre M."/>
        </authorList>
    </citation>
    <scope>NUCLEOTIDE SEQUENCE</scope>
    <source>
        <strain evidence="2">AF72</strain>
    </source>
</reference>
<feature type="domain" description="DUF7758" evidence="1">
    <location>
        <begin position="52"/>
        <end position="147"/>
    </location>
</feature>
<feature type="non-terminal residue" evidence="2">
    <location>
        <position position="1"/>
    </location>
</feature>
<dbReference type="AlphaFoldDB" id="A0AA36C559"/>
<evidence type="ECO:0000313" key="3">
    <source>
        <dbReference type="Proteomes" id="UP001177023"/>
    </source>
</evidence>
<gene>
    <name evidence="2" type="ORF">MSPICULIGERA_LOCUS1269</name>
</gene>
<keyword evidence="3" id="KW-1185">Reference proteome</keyword>
<proteinExistence type="predicted"/>
<accession>A0AA36C559</accession>
<dbReference type="PANTHER" id="PTHR38624:SF1">
    <property type="entry name" value="KIF-BINDING PROTEIN"/>
    <property type="match status" value="1"/>
</dbReference>
<dbReference type="InterPro" id="IPR056660">
    <property type="entry name" value="DUF7758"/>
</dbReference>
<dbReference type="PANTHER" id="PTHR38624">
    <property type="entry name" value="PROTEIN CBG08397-RELATED"/>
    <property type="match status" value="1"/>
</dbReference>
<dbReference type="EMBL" id="CATQJA010000348">
    <property type="protein sequence ID" value="CAJ0559442.1"/>
    <property type="molecule type" value="Genomic_DNA"/>
</dbReference>
<evidence type="ECO:0000259" key="1">
    <source>
        <dbReference type="Pfam" id="PF24944"/>
    </source>
</evidence>
<dbReference type="Pfam" id="PF24944">
    <property type="entry name" value="DUF7758"/>
    <property type="match status" value="1"/>
</dbReference>
<comment type="caution">
    <text evidence="2">The sequence shown here is derived from an EMBL/GenBank/DDBJ whole genome shotgun (WGS) entry which is preliminary data.</text>
</comment>
<sequence length="210" mass="24211">MSRTDDFDKARSLHDAGGSAEALELIRKYVEDKETELSVREVETLCYILTEKMTSASFESKKEACYEAIDLLEGISIAKEPRAAVAYSDGIYDCFSKINRSAREEERENVWCRAKEMYLELFKTLRKTYKEKNNLERLEIYLGFAKLGKSYLDVVDEDSLNICEEAAQEAKFCGPTGLAKEDWNEIKRQVEQINKLCNGAREERKLLEDQ</sequence>
<protein>
    <recommendedName>
        <fullName evidence="1">DUF7758 domain-containing protein</fullName>
    </recommendedName>
</protein>
<dbReference type="Proteomes" id="UP001177023">
    <property type="component" value="Unassembled WGS sequence"/>
</dbReference>
<evidence type="ECO:0000313" key="2">
    <source>
        <dbReference type="EMBL" id="CAJ0559442.1"/>
    </source>
</evidence>
<organism evidence="2 3">
    <name type="scientific">Mesorhabditis spiculigera</name>
    <dbReference type="NCBI Taxonomy" id="96644"/>
    <lineage>
        <taxon>Eukaryota</taxon>
        <taxon>Metazoa</taxon>
        <taxon>Ecdysozoa</taxon>
        <taxon>Nematoda</taxon>
        <taxon>Chromadorea</taxon>
        <taxon>Rhabditida</taxon>
        <taxon>Rhabditina</taxon>
        <taxon>Rhabditomorpha</taxon>
        <taxon>Rhabditoidea</taxon>
        <taxon>Rhabditidae</taxon>
        <taxon>Mesorhabditinae</taxon>
        <taxon>Mesorhabditis</taxon>
    </lineage>
</organism>
<name>A0AA36C559_9BILA</name>